<reference evidence="1" key="1">
    <citation type="submission" date="2015-12" db="EMBL/GenBank/DDBJ databases">
        <title>Update maize B73 reference genome by single molecule sequencing technologies.</title>
        <authorList>
            <consortium name="Maize Genome Sequencing Project"/>
            <person name="Ware D."/>
        </authorList>
    </citation>
    <scope>NUCLEOTIDE SEQUENCE</scope>
    <source>
        <tissue evidence="1">Seedling</tissue>
    </source>
</reference>
<keyword evidence="1" id="KW-0378">Hydrolase</keyword>
<keyword evidence="1" id="KW-0269">Exonuclease</keyword>
<gene>
    <name evidence="1" type="ORF">ZEAMMB73_Zm00001d052218</name>
</gene>
<dbReference type="AlphaFoldDB" id="A0A1D6QEC6"/>
<feature type="non-terminal residue" evidence="1">
    <location>
        <position position="44"/>
    </location>
</feature>
<evidence type="ECO:0000313" key="1">
    <source>
        <dbReference type="EMBL" id="AQK56484.1"/>
    </source>
</evidence>
<dbReference type="GO" id="GO:0004527">
    <property type="term" value="F:exonuclease activity"/>
    <property type="evidence" value="ECO:0007669"/>
    <property type="project" value="UniProtKB-KW"/>
</dbReference>
<accession>A0A1D6QEC6</accession>
<name>A0A1D6QEC6_MAIZE</name>
<keyword evidence="1" id="KW-0540">Nuclease</keyword>
<dbReference type="EMBL" id="CM000780">
    <property type="protein sequence ID" value="AQK56484.1"/>
    <property type="molecule type" value="Genomic_DNA"/>
</dbReference>
<proteinExistence type="predicted"/>
<sequence>MSTYNPPKYLDHKIHNMLVFLSFHFNLLRELHVKSLKYQSSLSF</sequence>
<protein>
    <submittedName>
        <fullName evidence="1">Inactive exonuclease DIS3L2</fullName>
    </submittedName>
</protein>
<organism evidence="1">
    <name type="scientific">Zea mays</name>
    <name type="common">Maize</name>
    <dbReference type="NCBI Taxonomy" id="4577"/>
    <lineage>
        <taxon>Eukaryota</taxon>
        <taxon>Viridiplantae</taxon>
        <taxon>Streptophyta</taxon>
        <taxon>Embryophyta</taxon>
        <taxon>Tracheophyta</taxon>
        <taxon>Spermatophyta</taxon>
        <taxon>Magnoliopsida</taxon>
        <taxon>Liliopsida</taxon>
        <taxon>Poales</taxon>
        <taxon>Poaceae</taxon>
        <taxon>PACMAD clade</taxon>
        <taxon>Panicoideae</taxon>
        <taxon>Andropogonodae</taxon>
        <taxon>Andropogoneae</taxon>
        <taxon>Tripsacinae</taxon>
        <taxon>Zea</taxon>
    </lineage>
</organism>